<proteinExistence type="predicted"/>
<dbReference type="Gene3D" id="1.10.285.20">
    <property type="entry name" value="Uncharacterised protein PF01937, DUF89, domain 2"/>
    <property type="match status" value="1"/>
</dbReference>
<dbReference type="SUPFAM" id="SSF111321">
    <property type="entry name" value="AF1104-like"/>
    <property type="match status" value="1"/>
</dbReference>
<evidence type="ECO:0000313" key="2">
    <source>
        <dbReference type="EMBL" id="AGL00282.1"/>
    </source>
</evidence>
<keyword evidence="3" id="KW-1185">Reference proteome</keyword>
<sequence>MQARIDCFYCYFKQIANCMDIAGIEEDRQYQIFFDLMDDIKKMDRYRTPAENTTEMLMKLYRKIDNNDPFKESKEKSNTLALELYPALKDHLQKSTDKLYDALKISVAGNIIDLGIQKDYDLDASLQYSLKEGFSKNDYPRFVEKLAASDSVIIIGDNAGEIVFDRLLVEELIRLGKKITYLVKDSPVLNDATMDDARQAGMDKIATVTTTGSHYLGAPLTKISDEVSKLLEKSSLVISKGQANFETLEHEELAKDRIFFLLKIKCACIGQAAGANLGDIVFFTR</sequence>
<dbReference type="InterPro" id="IPR002791">
    <property type="entry name" value="ARMT1-like_metal-bd"/>
</dbReference>
<protein>
    <recommendedName>
        <fullName evidence="1">Damage-control phosphatase ARMT1-like metal-binding domain-containing protein</fullName>
    </recommendedName>
</protein>
<evidence type="ECO:0000313" key="3">
    <source>
        <dbReference type="Proteomes" id="UP000013520"/>
    </source>
</evidence>
<dbReference type="Pfam" id="PF01937">
    <property type="entry name" value="ARMT1-like_dom"/>
    <property type="match status" value="1"/>
</dbReference>
<dbReference type="InterPro" id="IPR036075">
    <property type="entry name" value="ARMT-1-like_metal-bd_sf"/>
</dbReference>
<dbReference type="Proteomes" id="UP000013520">
    <property type="component" value="Chromosome"/>
</dbReference>
<dbReference type="Gene3D" id="3.40.50.10880">
    <property type="entry name" value="Uncharacterised protein PF01937, DUF89, domain 3"/>
    <property type="match status" value="1"/>
</dbReference>
<dbReference type="KEGG" id="dgi:Desgi_0727"/>
<dbReference type="InterPro" id="IPR014444">
    <property type="entry name" value="PH1575-like"/>
</dbReference>
<accession>R4KF36</accession>
<evidence type="ECO:0000259" key="1">
    <source>
        <dbReference type="Pfam" id="PF01937"/>
    </source>
</evidence>
<dbReference type="PIRSF" id="PIRSF006593">
    <property type="entry name" value="UCP006593"/>
    <property type="match status" value="1"/>
</dbReference>
<reference evidence="2 3" key="1">
    <citation type="submission" date="2012-01" db="EMBL/GenBank/DDBJ databases">
        <title>Complete sequence of Desulfotomaculum gibsoniae DSM 7213.</title>
        <authorList>
            <consortium name="US DOE Joint Genome Institute"/>
            <person name="Lucas S."/>
            <person name="Han J."/>
            <person name="Lapidus A."/>
            <person name="Cheng J.-F."/>
            <person name="Goodwin L."/>
            <person name="Pitluck S."/>
            <person name="Peters L."/>
            <person name="Ovchinnikova G."/>
            <person name="Teshima H."/>
            <person name="Detter J.C."/>
            <person name="Han C."/>
            <person name="Tapia R."/>
            <person name="Land M."/>
            <person name="Hauser L."/>
            <person name="Kyrpides N."/>
            <person name="Ivanova N."/>
            <person name="Pagani I."/>
            <person name="Parshina S."/>
            <person name="Plugge C."/>
            <person name="Muyzer G."/>
            <person name="Kuever J."/>
            <person name="Ivanova A."/>
            <person name="Nazina T."/>
            <person name="Klenk H.-P."/>
            <person name="Brambilla E."/>
            <person name="Spring S."/>
            <person name="Stams A.F."/>
            <person name="Woyke T."/>
        </authorList>
    </citation>
    <scope>NUCLEOTIDE SEQUENCE [LARGE SCALE GENOMIC DNA]</scope>
    <source>
        <strain evidence="2 3">DSM 7213</strain>
    </source>
</reference>
<dbReference type="HOGENOM" id="CLU_071520_0_0_9"/>
<dbReference type="STRING" id="767817.Desgi_0727"/>
<dbReference type="RefSeq" id="WP_006520930.1">
    <property type="nucleotide sequence ID" value="NC_021184.1"/>
</dbReference>
<name>R4KF36_9FIRM</name>
<organism evidence="2 3">
    <name type="scientific">Desulfoscipio gibsoniae DSM 7213</name>
    <dbReference type="NCBI Taxonomy" id="767817"/>
    <lineage>
        <taxon>Bacteria</taxon>
        <taxon>Bacillati</taxon>
        <taxon>Bacillota</taxon>
        <taxon>Clostridia</taxon>
        <taxon>Eubacteriales</taxon>
        <taxon>Desulfallaceae</taxon>
        <taxon>Desulfoscipio</taxon>
    </lineage>
</organism>
<dbReference type="AlphaFoldDB" id="R4KF36"/>
<feature type="domain" description="Damage-control phosphatase ARMT1-like metal-binding" evidence="1">
    <location>
        <begin position="6"/>
        <end position="280"/>
    </location>
</feature>
<dbReference type="eggNOG" id="COG1578">
    <property type="taxonomic scope" value="Bacteria"/>
</dbReference>
<dbReference type="OrthoDB" id="9796465at2"/>
<dbReference type="EMBL" id="CP003273">
    <property type="protein sequence ID" value="AGL00282.1"/>
    <property type="molecule type" value="Genomic_DNA"/>
</dbReference>
<gene>
    <name evidence="2" type="ORF">Desgi_0727</name>
</gene>